<evidence type="ECO:0000313" key="2">
    <source>
        <dbReference type="Proteomes" id="UP000157362"/>
    </source>
</evidence>
<evidence type="ECO:0000313" key="1">
    <source>
        <dbReference type="EMBL" id="AJR28305.1"/>
    </source>
</evidence>
<dbReference type="EMBL" id="KM204986">
    <property type="protein sequence ID" value="AJR28305.1"/>
    <property type="molecule type" value="Viral_cRNA"/>
</dbReference>
<dbReference type="KEGG" id="vg:37627509"/>
<organism evidence="1 2">
    <name type="scientific">La Joya virus</name>
    <dbReference type="NCBI Taxonomy" id="1272946"/>
    <lineage>
        <taxon>Viruses</taxon>
        <taxon>Riboviria</taxon>
        <taxon>Orthornavirae</taxon>
        <taxon>Negarnaviricota</taxon>
        <taxon>Haploviricotina</taxon>
        <taxon>Monjiviricetes</taxon>
        <taxon>Mononegavirales</taxon>
        <taxon>Rhabdoviridae</taxon>
        <taxon>Alpharhabdovirinae</taxon>
        <taxon>Hapavirus</taxon>
        <taxon>Hapavirus lajoya</taxon>
    </lineage>
</organism>
<name>A0A0D3R1H1_9RHAB</name>
<proteinExistence type="predicted"/>
<dbReference type="RefSeq" id="YP_009362169.1">
    <property type="nucleotide sequence ID" value="NC_034537.1"/>
</dbReference>
<sequence length="150" mass="17531">MGSNIYLKSMVFVIGPKPLTFDLLKFIIRKIPKISQDYQVNCLGKLAIGLAYQRSEFDVSKNSIQDGMFEGIIYFPWRSFPNLNSLDYSYKLRLTNYCDIYHIHIKIKASKSTERGFTIWETWDRCQNNFLPDPSLEYSSDHLGFSDLIH</sequence>
<protein>
    <submittedName>
        <fullName evidence="1">Uncharacterized protein</fullName>
    </submittedName>
</protein>
<dbReference type="GeneID" id="37627509"/>
<reference evidence="1 2" key="1">
    <citation type="journal article" date="2015" name="PLoS Pathog.">
        <title>Evolution of genome size and complexity in the rhabdoviridae.</title>
        <authorList>
            <person name="Walker P.J."/>
            <person name="Firth C."/>
            <person name="Widen S.G."/>
            <person name="Blasdell K.R."/>
            <person name="Guzman H."/>
            <person name="Wood T.G."/>
            <person name="Paradkar P.N."/>
            <person name="Holmes E.C."/>
            <person name="Tesh R.B."/>
            <person name="Vasilakis N."/>
        </authorList>
    </citation>
    <scope>NUCLEOTIDE SEQUENCE [LARGE SCALE GENOMIC DNA]</scope>
    <source>
        <strain evidence="1">J-134</strain>
    </source>
</reference>
<dbReference type="Proteomes" id="UP000157362">
    <property type="component" value="Segment"/>
</dbReference>
<accession>A0A0D3R1H1</accession>
<keyword evidence="2" id="KW-1185">Reference proteome</keyword>